<keyword evidence="7" id="KW-0073">Auxin biosynthesis</keyword>
<dbReference type="EC" id="1.13.12.3" evidence="4"/>
<proteinExistence type="inferred from homology"/>
<evidence type="ECO:0000256" key="2">
    <source>
        <dbReference type="ARBA" id="ARBA00004814"/>
    </source>
</evidence>
<dbReference type="GO" id="GO:0050361">
    <property type="term" value="F:tryptophan 2-monooxygenase activity"/>
    <property type="evidence" value="ECO:0007669"/>
    <property type="project" value="UniProtKB-EC"/>
</dbReference>
<dbReference type="EMBL" id="FYEW01000001">
    <property type="protein sequence ID" value="SNC60392.1"/>
    <property type="molecule type" value="Genomic_DNA"/>
</dbReference>
<sequence>MSEYDILIIGAGAAGLIAARNLARAGRRVGILEARHRAGGRIYTISDSGFTAPTEGGAEFLHGDVALSQSLLKEAGILCHDTAGRNYEVSQGRLEESEGFFDDLPLLLEKLHTLEHDVPLAEFLAQQLPGEQYLPLRDMATRFAEGYDAADARRASAFALREEWSGNGAEDSPRPEGGYSRLVESLMHDVREAGGALHFSTVVQQVQWQAGQVTVVCAHNKVFRAASALLTLPLGVLQAEEGSPGFVRFTPELPEYRAAALALGYGPVIKFLLEFKEAFWVAPSAEVGQPMPEMGFLFSDAAVPTWWSQLPEPKPLLTGWVAGPAAAALRETSEADLLTLALESLAYLFGTTRTFLHRQLQASRIVNWGADPYALGAYTYATVGAKVALQVFEKPVSDTLYFAGEALYTGPHTGTVEAALVSGEAAAKKLLLGQ</sequence>
<dbReference type="PRINTS" id="PR00757">
    <property type="entry name" value="AMINEOXDASEF"/>
</dbReference>
<keyword evidence="6" id="KW-0560">Oxidoreductase</keyword>
<reference evidence="12" key="1">
    <citation type="submission" date="2017-06" db="EMBL/GenBank/DDBJ databases">
        <authorList>
            <person name="Varghese N."/>
            <person name="Submissions S."/>
        </authorList>
    </citation>
    <scope>NUCLEOTIDE SEQUENCE [LARGE SCALE GENOMIC DNA]</scope>
    <source>
        <strain evidence="12">DSM 11116</strain>
    </source>
</reference>
<comment type="pathway">
    <text evidence="2">Plant hormone metabolism; auxin biosynthesis.</text>
</comment>
<name>A0A212T2X9_9BACT</name>
<dbReference type="InterPro" id="IPR036188">
    <property type="entry name" value="FAD/NAD-bd_sf"/>
</dbReference>
<gene>
    <name evidence="11" type="ORF">SAMN06265337_0250</name>
</gene>
<comment type="catalytic activity">
    <reaction evidence="8">
        <text>L-tryptophan + O2 = indole-3-acetamide + CO2 + H2O</text>
        <dbReference type="Rhea" id="RHEA:16165"/>
        <dbReference type="ChEBI" id="CHEBI:15377"/>
        <dbReference type="ChEBI" id="CHEBI:15379"/>
        <dbReference type="ChEBI" id="CHEBI:16031"/>
        <dbReference type="ChEBI" id="CHEBI:16526"/>
        <dbReference type="ChEBI" id="CHEBI:57912"/>
        <dbReference type="EC" id="1.13.12.3"/>
    </reaction>
</comment>
<evidence type="ECO:0000256" key="5">
    <source>
        <dbReference type="ARBA" id="ARBA00017871"/>
    </source>
</evidence>
<dbReference type="AlphaFoldDB" id="A0A212T2X9"/>
<organism evidence="11 12">
    <name type="scientific">Hymenobacter gelipurpurascens</name>
    <dbReference type="NCBI Taxonomy" id="89968"/>
    <lineage>
        <taxon>Bacteria</taxon>
        <taxon>Pseudomonadati</taxon>
        <taxon>Bacteroidota</taxon>
        <taxon>Cytophagia</taxon>
        <taxon>Cytophagales</taxon>
        <taxon>Hymenobacteraceae</taxon>
        <taxon>Hymenobacter</taxon>
    </lineage>
</organism>
<dbReference type="GO" id="GO:0009851">
    <property type="term" value="P:auxin biosynthetic process"/>
    <property type="evidence" value="ECO:0007669"/>
    <property type="project" value="UniProtKB-KW"/>
</dbReference>
<evidence type="ECO:0000256" key="6">
    <source>
        <dbReference type="ARBA" id="ARBA00023002"/>
    </source>
</evidence>
<dbReference type="OrthoDB" id="56323at2"/>
<dbReference type="SUPFAM" id="SSF54373">
    <property type="entry name" value="FAD-linked reductases, C-terminal domain"/>
    <property type="match status" value="1"/>
</dbReference>
<evidence type="ECO:0000256" key="7">
    <source>
        <dbReference type="ARBA" id="ARBA00023070"/>
    </source>
</evidence>
<feature type="domain" description="Amine oxidase" evidence="10">
    <location>
        <begin position="14"/>
        <end position="430"/>
    </location>
</feature>
<dbReference type="InterPro" id="IPR050281">
    <property type="entry name" value="Flavin_monoamine_oxidase"/>
</dbReference>
<comment type="cofactor">
    <cofactor evidence="1">
        <name>FAD</name>
        <dbReference type="ChEBI" id="CHEBI:57692"/>
    </cofactor>
</comment>
<dbReference type="Proteomes" id="UP000198131">
    <property type="component" value="Unassembled WGS sequence"/>
</dbReference>
<protein>
    <recommendedName>
        <fullName evidence="5">Tryptophan 2-monooxygenase</fullName>
        <ecNumber evidence="4">1.13.12.3</ecNumber>
    </recommendedName>
</protein>
<comment type="similarity">
    <text evidence="3">Belongs to the tryptophan 2-monooxygenase family.</text>
</comment>
<dbReference type="Pfam" id="PF01593">
    <property type="entry name" value="Amino_oxidase"/>
    <property type="match status" value="1"/>
</dbReference>
<dbReference type="InterPro" id="IPR002937">
    <property type="entry name" value="Amino_oxidase"/>
</dbReference>
<feature type="binding site" evidence="9">
    <location>
        <position position="203"/>
    </location>
    <ligand>
        <name>FAD</name>
        <dbReference type="ChEBI" id="CHEBI:57692"/>
    </ligand>
</feature>
<evidence type="ECO:0000256" key="3">
    <source>
        <dbReference type="ARBA" id="ARBA00005833"/>
    </source>
</evidence>
<dbReference type="SUPFAM" id="SSF51905">
    <property type="entry name" value="FAD/NAD(P)-binding domain"/>
    <property type="match status" value="1"/>
</dbReference>
<feature type="binding site" evidence="9">
    <location>
        <begin position="33"/>
        <end position="34"/>
    </location>
    <ligand>
        <name>FAD</name>
        <dbReference type="ChEBI" id="CHEBI:57692"/>
    </ligand>
</feature>
<evidence type="ECO:0000256" key="9">
    <source>
        <dbReference type="PIRSR" id="PIRSR601613-1"/>
    </source>
</evidence>
<evidence type="ECO:0000313" key="12">
    <source>
        <dbReference type="Proteomes" id="UP000198131"/>
    </source>
</evidence>
<dbReference type="InterPro" id="IPR001613">
    <property type="entry name" value="Flavin_amine_oxidase"/>
</dbReference>
<keyword evidence="12" id="KW-1185">Reference proteome</keyword>
<dbReference type="Gene3D" id="3.50.50.60">
    <property type="entry name" value="FAD/NAD(P)-binding domain"/>
    <property type="match status" value="1"/>
</dbReference>
<evidence type="ECO:0000256" key="1">
    <source>
        <dbReference type="ARBA" id="ARBA00001974"/>
    </source>
</evidence>
<evidence type="ECO:0000256" key="4">
    <source>
        <dbReference type="ARBA" id="ARBA00012535"/>
    </source>
</evidence>
<dbReference type="PANTHER" id="PTHR10742:SF410">
    <property type="entry name" value="LYSINE-SPECIFIC HISTONE DEMETHYLASE 2"/>
    <property type="match status" value="1"/>
</dbReference>
<accession>A0A212T2X9</accession>
<dbReference type="PANTHER" id="PTHR10742">
    <property type="entry name" value="FLAVIN MONOAMINE OXIDASE"/>
    <property type="match status" value="1"/>
</dbReference>
<dbReference type="RefSeq" id="WP_088841611.1">
    <property type="nucleotide sequence ID" value="NZ_FYEW01000001.1"/>
</dbReference>
<evidence type="ECO:0000256" key="8">
    <source>
        <dbReference type="ARBA" id="ARBA00047321"/>
    </source>
</evidence>
<evidence type="ECO:0000313" key="11">
    <source>
        <dbReference type="EMBL" id="SNC60392.1"/>
    </source>
</evidence>
<evidence type="ECO:0000259" key="10">
    <source>
        <dbReference type="Pfam" id="PF01593"/>
    </source>
</evidence>